<organism evidence="2 3">
    <name type="scientific">Pseudaestuariivita atlantica</name>
    <dbReference type="NCBI Taxonomy" id="1317121"/>
    <lineage>
        <taxon>Bacteria</taxon>
        <taxon>Pseudomonadati</taxon>
        <taxon>Pseudomonadota</taxon>
        <taxon>Alphaproteobacteria</taxon>
        <taxon>Rhodobacterales</taxon>
        <taxon>Paracoccaceae</taxon>
        <taxon>Pseudaestuariivita</taxon>
    </lineage>
</organism>
<dbReference type="Gene3D" id="1.25.40.10">
    <property type="entry name" value="Tetratricopeptide repeat domain"/>
    <property type="match status" value="2"/>
</dbReference>
<gene>
    <name evidence="2" type="ORF">ATO11_13960</name>
</gene>
<accession>A0A0L1JMP7</accession>
<dbReference type="Proteomes" id="UP000036938">
    <property type="component" value="Unassembled WGS sequence"/>
</dbReference>
<evidence type="ECO:0008006" key="4">
    <source>
        <dbReference type="Google" id="ProtNLM"/>
    </source>
</evidence>
<feature type="repeat" description="TPR" evidence="1">
    <location>
        <begin position="19"/>
        <end position="52"/>
    </location>
</feature>
<name>A0A0L1JMP7_9RHOB</name>
<dbReference type="STRING" id="1317121.ATO11_13960"/>
<dbReference type="AlphaFoldDB" id="A0A0L1JMP7"/>
<dbReference type="OrthoDB" id="9778494at2"/>
<dbReference type="PANTHER" id="PTHR45588:SF1">
    <property type="entry name" value="WW DOMAIN-CONTAINING PROTEIN"/>
    <property type="match status" value="1"/>
</dbReference>
<evidence type="ECO:0000313" key="2">
    <source>
        <dbReference type="EMBL" id="KNG93024.1"/>
    </source>
</evidence>
<proteinExistence type="predicted"/>
<keyword evidence="3" id="KW-1185">Reference proteome</keyword>
<reference evidence="2 3" key="1">
    <citation type="journal article" date="2015" name="Int. J. Syst. Evol. Microbiol.">
        <title>Aestuariivita atlantica sp. nov., isolated from deep sea sediment of the Atlantic Ocean.</title>
        <authorList>
            <person name="Li G."/>
            <person name="Lai Q."/>
            <person name="Du Y."/>
            <person name="Liu X."/>
            <person name="Sun F."/>
            <person name="Shao Z."/>
        </authorList>
    </citation>
    <scope>NUCLEOTIDE SEQUENCE [LARGE SCALE GENOMIC DNA]</scope>
    <source>
        <strain evidence="2 3">22II-S11-z3</strain>
    </source>
</reference>
<dbReference type="InterPro" id="IPR019734">
    <property type="entry name" value="TPR_rpt"/>
</dbReference>
<evidence type="ECO:0000256" key="1">
    <source>
        <dbReference type="PROSITE-ProRule" id="PRU00339"/>
    </source>
</evidence>
<dbReference type="InterPro" id="IPR011990">
    <property type="entry name" value="TPR-like_helical_dom_sf"/>
</dbReference>
<dbReference type="SMART" id="SM00028">
    <property type="entry name" value="TPR"/>
    <property type="match status" value="2"/>
</dbReference>
<evidence type="ECO:0000313" key="3">
    <source>
        <dbReference type="Proteomes" id="UP000036938"/>
    </source>
</evidence>
<dbReference type="SUPFAM" id="SSF48452">
    <property type="entry name" value="TPR-like"/>
    <property type="match status" value="2"/>
</dbReference>
<dbReference type="EMBL" id="AQQZ01000006">
    <property type="protein sequence ID" value="KNG93024.1"/>
    <property type="molecule type" value="Genomic_DNA"/>
</dbReference>
<sequence>MDYFDLGTHGRAVSDVPEAQTWFDRGLVWTYGYNHEEAIACFERALAADPGCAMSLWGIAYAVGPNYNKVWEDFGPAERPAMLQTANDALDRAEAMQADAPTAALIAALRQRYPRDVPEDYAPFHAAYARAMAGCLDAYPHDLDIICLYAEAEMNRAPWALWDWRTGAPSDVADTRRVQATLESAFERPEAWDHPGLLHMYVHLMEQSATPERALRHGDRLATVVPASGHLIHMGTHIDVQCGDYHTTVARNLAAIVQDDLYRDYAGSEGFYMLYCLHNMSFTLYGAMFLGQKRIALEMGDRLIGAMSRSFLDTYADWFEAFAAKKQHAMVRFGMWEEILEQPFPEDIALYAQTHAAQRYARAVALANTGAAAAARNEAAAFEAARDAVPEARVLFNNSCADLNTIATEVMWGEILYHEGAYDAAFTRLRRAVELDDALHYDEPWGWMMPTRHPLGALLAEQGHWAEAEAVFRADLGLDGTLPRACQHPGNIWALKGLDECLEARGEEVERRHIRAQLAQATARADAGIAAACFCRSR</sequence>
<protein>
    <recommendedName>
        <fullName evidence="4">Tetratricopeptide repeat protein</fullName>
    </recommendedName>
</protein>
<dbReference type="RefSeq" id="WP_050531515.1">
    <property type="nucleotide sequence ID" value="NZ_AQQZ01000006.1"/>
</dbReference>
<dbReference type="PROSITE" id="PS50005">
    <property type="entry name" value="TPR"/>
    <property type="match status" value="1"/>
</dbReference>
<dbReference type="PANTHER" id="PTHR45588">
    <property type="entry name" value="TPR DOMAIN-CONTAINING PROTEIN"/>
    <property type="match status" value="1"/>
</dbReference>
<dbReference type="PATRIC" id="fig|1317121.7.peg.3513"/>
<keyword evidence="1" id="KW-0802">TPR repeat</keyword>
<comment type="caution">
    <text evidence="2">The sequence shown here is derived from an EMBL/GenBank/DDBJ whole genome shotgun (WGS) entry which is preliminary data.</text>
</comment>